<protein>
    <submittedName>
        <fullName evidence="1">Uncharacterized protein</fullName>
    </submittedName>
</protein>
<evidence type="ECO:0000313" key="2">
    <source>
        <dbReference type="Proteomes" id="UP000009058"/>
    </source>
</evidence>
<sequence>MGSVSLKTEGGGGGGMSRFWQGLIVVRTAQADAGDTVQVQVHVHVQVPGRVQGGA</sequence>
<reference evidence="1 2" key="1">
    <citation type="journal article" date="2005" name="Nature">
        <title>The genome sequence of the rice blast fungus Magnaporthe grisea.</title>
        <authorList>
            <person name="Dean R.A."/>
            <person name="Talbot N.J."/>
            <person name="Ebbole D.J."/>
            <person name="Farman M.L."/>
            <person name="Mitchell T.K."/>
            <person name="Orbach M.J."/>
            <person name="Thon M."/>
            <person name="Kulkarni R."/>
            <person name="Xu J.R."/>
            <person name="Pan H."/>
            <person name="Read N.D."/>
            <person name="Lee Y.H."/>
            <person name="Carbone I."/>
            <person name="Brown D."/>
            <person name="Oh Y.Y."/>
            <person name="Donofrio N."/>
            <person name="Jeong J.S."/>
            <person name="Soanes D.M."/>
            <person name="Djonovic S."/>
            <person name="Kolomiets E."/>
            <person name="Rehmeyer C."/>
            <person name="Li W."/>
            <person name="Harding M."/>
            <person name="Kim S."/>
            <person name="Lebrun M.H."/>
            <person name="Bohnert H."/>
            <person name="Coughlan S."/>
            <person name="Butler J."/>
            <person name="Calvo S."/>
            <person name="Ma L.J."/>
            <person name="Nicol R."/>
            <person name="Purcell S."/>
            <person name="Nusbaum C."/>
            <person name="Galagan J.E."/>
            <person name="Birren B.W."/>
        </authorList>
    </citation>
    <scope>NUCLEOTIDE SEQUENCE [LARGE SCALE GENOMIC DNA]</scope>
    <source>
        <strain evidence="2">70-15 / ATCC MYA-4617 / FGSC 8958</strain>
    </source>
</reference>
<dbReference type="GeneID" id="12985551"/>
<dbReference type="AlphaFoldDB" id="G4N6V7"/>
<organism evidence="1 2">
    <name type="scientific">Pyricularia oryzae (strain 70-15 / ATCC MYA-4617 / FGSC 8958)</name>
    <name type="common">Rice blast fungus</name>
    <name type="synonym">Magnaporthe oryzae</name>
    <dbReference type="NCBI Taxonomy" id="242507"/>
    <lineage>
        <taxon>Eukaryota</taxon>
        <taxon>Fungi</taxon>
        <taxon>Dikarya</taxon>
        <taxon>Ascomycota</taxon>
        <taxon>Pezizomycotina</taxon>
        <taxon>Sordariomycetes</taxon>
        <taxon>Sordariomycetidae</taxon>
        <taxon>Magnaporthales</taxon>
        <taxon>Pyriculariaceae</taxon>
        <taxon>Pyricularia</taxon>
    </lineage>
</organism>
<gene>
    <name evidence="1" type="ORF">MGG_17177</name>
</gene>
<reference key="2">
    <citation type="submission" date="2011-05" db="EMBL/GenBank/DDBJ databases">
        <title>The Genome Sequence of Magnaporthe oryzae 70-15.</title>
        <authorList>
            <consortium name="The Broad Institute Genome Sequencing Platform"/>
            <person name="Ma L.-J."/>
            <person name="Dead R."/>
            <person name="Young S.K."/>
            <person name="Zeng Q."/>
            <person name="Gargeya S."/>
            <person name="Fitzgerald M."/>
            <person name="Haas B."/>
            <person name="Abouelleil A."/>
            <person name="Alvarado L."/>
            <person name="Arachchi H.M."/>
            <person name="Berlin A."/>
            <person name="Brown A."/>
            <person name="Chapman S.B."/>
            <person name="Chen Z."/>
            <person name="Dunbar C."/>
            <person name="Freedman E."/>
            <person name="Gearin G."/>
            <person name="Gellesch M."/>
            <person name="Goldberg J."/>
            <person name="Griggs A."/>
            <person name="Gujja S."/>
            <person name="Heiman D."/>
            <person name="Howarth C."/>
            <person name="Larson L."/>
            <person name="Lui A."/>
            <person name="MacDonald P.J.P."/>
            <person name="Mehta T."/>
            <person name="Montmayeur A."/>
            <person name="Murphy C."/>
            <person name="Neiman D."/>
            <person name="Pearson M."/>
            <person name="Priest M."/>
            <person name="Roberts A."/>
            <person name="Saif S."/>
            <person name="Shea T."/>
            <person name="Shenoy N."/>
            <person name="Sisk P."/>
            <person name="Stolte C."/>
            <person name="Sykes S."/>
            <person name="Yandava C."/>
            <person name="Wortman J."/>
            <person name="Nusbaum C."/>
            <person name="Birren B."/>
        </authorList>
    </citation>
    <scope>NUCLEOTIDE SEQUENCE</scope>
    <source>
        <strain>70-15</strain>
    </source>
</reference>
<dbReference type="InParanoid" id="G4N6V7"/>
<proteinExistence type="predicted"/>
<dbReference type="HOGENOM" id="CLU_3032853_0_0_1"/>
<name>G4N6V7_PYRO7</name>
<dbReference type="KEGG" id="mgr:MGG_17177"/>
<accession>G4N6V7</accession>
<evidence type="ECO:0000313" key="1">
    <source>
        <dbReference type="EMBL" id="EHA50721.1"/>
    </source>
</evidence>
<dbReference type="EMBL" id="CM001234">
    <property type="protein sequence ID" value="EHA50721.1"/>
    <property type="molecule type" value="Genomic_DNA"/>
</dbReference>
<dbReference type="VEuPathDB" id="FungiDB:MGG_17177"/>
<dbReference type="Proteomes" id="UP000009058">
    <property type="component" value="Chromosome 4"/>
</dbReference>
<keyword evidence="2" id="KW-1185">Reference proteome</keyword>
<dbReference type="RefSeq" id="XP_003717040.1">
    <property type="nucleotide sequence ID" value="XM_003716992.1"/>
</dbReference>